<comment type="caution">
    <text evidence="4">The sequence shown here is derived from an EMBL/GenBank/DDBJ whole genome shotgun (WGS) entry which is preliminary data.</text>
</comment>
<evidence type="ECO:0000256" key="1">
    <source>
        <dbReference type="ARBA" id="ARBA00023002"/>
    </source>
</evidence>
<proteinExistence type="predicted"/>
<dbReference type="InterPro" id="IPR016161">
    <property type="entry name" value="Ald_DH/histidinol_DH"/>
</dbReference>
<dbReference type="InterPro" id="IPR016162">
    <property type="entry name" value="Ald_DH_N"/>
</dbReference>
<dbReference type="InterPro" id="IPR016163">
    <property type="entry name" value="Ald_DH_C"/>
</dbReference>
<dbReference type="InterPro" id="IPR015590">
    <property type="entry name" value="Aldehyde_DH_dom"/>
</dbReference>
<sequence length="481" mass="50163">MPEDPSTATLLIGGEWRTADATFEVVDPATLEPVARAADAGPREALAALDAACAAFPAWRDTAAEERATALGAAAARIRAGADSLAALMTAENGKPLAEARGEIMSSARMLDWAAEEGRRASGRVTPRAGGGPGLVLRAPVGPALAITPWNFPASMLVRKAGLALAAGCPVIVKPAEQTPLVGTELVRLIADGLPPGVLQSITTTRPKDVVDALLADRRLRKVSFTGSTDVGLGLLRSTADHLRRTSLEMGGHSPAIVLDDADLPAAAAGVAAAKFANAGQSCIAVNRLFVQRPVYDAFLPLLLERVAALRPGHGADEGTTLGPLIDFAGLDKVERHVADAVKRGASVAAGGRRWEPPRPGLAGAFYEPTVLTGADDTMLISTEETFGPVLPVYVFDEDGEAVERANATDYGLAAYVFGSGLARVWRTVDRLDFGVVAVNEPFPVRPELPFGGTKNSGQEREGGSEGIDAYLESKSVSMRL</sequence>
<feature type="domain" description="Aldehyde dehydrogenase" evidence="3">
    <location>
        <begin position="16"/>
        <end position="477"/>
    </location>
</feature>
<organism evidence="4 5">
    <name type="scientific">Actinomadura yumaensis</name>
    <dbReference type="NCBI Taxonomy" id="111807"/>
    <lineage>
        <taxon>Bacteria</taxon>
        <taxon>Bacillati</taxon>
        <taxon>Actinomycetota</taxon>
        <taxon>Actinomycetes</taxon>
        <taxon>Streptosporangiales</taxon>
        <taxon>Thermomonosporaceae</taxon>
        <taxon>Actinomadura</taxon>
    </lineage>
</organism>
<dbReference type="PROSITE" id="PS00070">
    <property type="entry name" value="ALDEHYDE_DEHYDR_CYS"/>
    <property type="match status" value="1"/>
</dbReference>
<keyword evidence="5" id="KW-1185">Reference proteome</keyword>
<protein>
    <submittedName>
        <fullName evidence="4">Aldehyde dehydrogenase family protein</fullName>
    </submittedName>
</protein>
<dbReference type="InterPro" id="IPR016160">
    <property type="entry name" value="Ald_DH_CS_CYS"/>
</dbReference>
<reference evidence="5" key="1">
    <citation type="journal article" date="2019" name="Int. J. Syst. Evol. Microbiol.">
        <title>The Global Catalogue of Microorganisms (GCM) 10K type strain sequencing project: providing services to taxonomists for standard genome sequencing and annotation.</title>
        <authorList>
            <consortium name="The Broad Institute Genomics Platform"/>
            <consortium name="The Broad Institute Genome Sequencing Center for Infectious Disease"/>
            <person name="Wu L."/>
            <person name="Ma J."/>
        </authorList>
    </citation>
    <scope>NUCLEOTIDE SEQUENCE [LARGE SCALE GENOMIC DNA]</scope>
    <source>
        <strain evidence="5">JCM 3369</strain>
    </source>
</reference>
<dbReference type="Proteomes" id="UP001596380">
    <property type="component" value="Unassembled WGS sequence"/>
</dbReference>
<gene>
    <name evidence="4" type="ORF">ACFQKB_21090</name>
</gene>
<dbReference type="RefSeq" id="WP_160822654.1">
    <property type="nucleotide sequence ID" value="NZ_JBHSXS010000012.1"/>
</dbReference>
<dbReference type="Gene3D" id="3.40.605.10">
    <property type="entry name" value="Aldehyde Dehydrogenase, Chain A, domain 1"/>
    <property type="match status" value="1"/>
</dbReference>
<evidence type="ECO:0000313" key="5">
    <source>
        <dbReference type="Proteomes" id="UP001596380"/>
    </source>
</evidence>
<dbReference type="InterPro" id="IPR050740">
    <property type="entry name" value="Aldehyde_DH_Superfamily"/>
</dbReference>
<dbReference type="Gene3D" id="3.40.309.10">
    <property type="entry name" value="Aldehyde Dehydrogenase, Chain A, domain 2"/>
    <property type="match status" value="1"/>
</dbReference>
<evidence type="ECO:0000313" key="4">
    <source>
        <dbReference type="EMBL" id="MFC6882263.1"/>
    </source>
</evidence>
<dbReference type="PANTHER" id="PTHR43353">
    <property type="entry name" value="SUCCINATE-SEMIALDEHYDE DEHYDROGENASE, MITOCHONDRIAL"/>
    <property type="match status" value="1"/>
</dbReference>
<accession>A0ABW2CNH8</accession>
<dbReference type="PANTHER" id="PTHR43353:SF5">
    <property type="entry name" value="SUCCINATE-SEMIALDEHYDE DEHYDROGENASE, MITOCHONDRIAL"/>
    <property type="match status" value="1"/>
</dbReference>
<dbReference type="SUPFAM" id="SSF53720">
    <property type="entry name" value="ALDH-like"/>
    <property type="match status" value="1"/>
</dbReference>
<evidence type="ECO:0000256" key="2">
    <source>
        <dbReference type="SAM" id="MobiDB-lite"/>
    </source>
</evidence>
<evidence type="ECO:0000259" key="3">
    <source>
        <dbReference type="Pfam" id="PF00171"/>
    </source>
</evidence>
<dbReference type="EMBL" id="JBHSXS010000012">
    <property type="protein sequence ID" value="MFC6882263.1"/>
    <property type="molecule type" value="Genomic_DNA"/>
</dbReference>
<keyword evidence="1" id="KW-0560">Oxidoreductase</keyword>
<name>A0ABW2CNH8_9ACTN</name>
<feature type="region of interest" description="Disordered" evidence="2">
    <location>
        <begin position="449"/>
        <end position="481"/>
    </location>
</feature>
<dbReference type="Pfam" id="PF00171">
    <property type="entry name" value="Aldedh"/>
    <property type="match status" value="1"/>
</dbReference>